<dbReference type="InterPro" id="IPR005162">
    <property type="entry name" value="Retrotrans_gag_dom"/>
</dbReference>
<dbReference type="Proteomes" id="UP000188320">
    <property type="component" value="Unassembled WGS sequence"/>
</dbReference>
<dbReference type="PANTHER" id="PTHR15503:SF22">
    <property type="entry name" value="TRANSPOSON TY3-I GAG POLYPROTEIN"/>
    <property type="match status" value="1"/>
</dbReference>
<feature type="domain" description="Retrotransposon gag" evidence="1">
    <location>
        <begin position="48"/>
        <end position="146"/>
    </location>
</feature>
<protein>
    <submittedName>
        <fullName evidence="2">Retrotransposon-derived protein PEG10</fullName>
    </submittedName>
</protein>
<dbReference type="EMBL" id="LSSK01000427">
    <property type="protein sequence ID" value="OMH83378.1"/>
    <property type="molecule type" value="Genomic_DNA"/>
</dbReference>
<evidence type="ECO:0000259" key="1">
    <source>
        <dbReference type="Pfam" id="PF03732"/>
    </source>
</evidence>
<dbReference type="AlphaFoldDB" id="A0A1R1PQZ6"/>
<organism evidence="2 3">
    <name type="scientific">Zancudomyces culisetae</name>
    <name type="common">Gut fungus</name>
    <name type="synonym">Smittium culisetae</name>
    <dbReference type="NCBI Taxonomy" id="1213189"/>
    <lineage>
        <taxon>Eukaryota</taxon>
        <taxon>Fungi</taxon>
        <taxon>Fungi incertae sedis</taxon>
        <taxon>Zoopagomycota</taxon>
        <taxon>Kickxellomycotina</taxon>
        <taxon>Harpellomycetes</taxon>
        <taxon>Harpellales</taxon>
        <taxon>Legeriomycetaceae</taxon>
        <taxon>Zancudomyces</taxon>
    </lineage>
</organism>
<dbReference type="Pfam" id="PF03732">
    <property type="entry name" value="Retrotrans_gag"/>
    <property type="match status" value="1"/>
</dbReference>
<name>A0A1R1PQZ6_ZANCU</name>
<feature type="non-terminal residue" evidence="2">
    <location>
        <position position="164"/>
    </location>
</feature>
<proteinExistence type="predicted"/>
<dbReference type="PANTHER" id="PTHR15503">
    <property type="entry name" value="LDOC1 RELATED"/>
    <property type="match status" value="1"/>
</dbReference>
<dbReference type="InterPro" id="IPR032567">
    <property type="entry name" value="RTL1-rel"/>
</dbReference>
<evidence type="ECO:0000313" key="2">
    <source>
        <dbReference type="EMBL" id="OMH83378.1"/>
    </source>
</evidence>
<dbReference type="OrthoDB" id="5600552at2759"/>
<gene>
    <name evidence="2" type="ORF">AX774_g3117</name>
</gene>
<accession>A0A1R1PQZ6</accession>
<evidence type="ECO:0000313" key="3">
    <source>
        <dbReference type="Proteomes" id="UP000188320"/>
    </source>
</evidence>
<comment type="caution">
    <text evidence="2">The sequence shown here is derived from an EMBL/GenBank/DDBJ whole genome shotgun (WGS) entry which is preliminary data.</text>
</comment>
<keyword evidence="3" id="KW-1185">Reference proteome</keyword>
<sequence>MGEAEPKTPEFEKFSGAEEQFVPFMAQIHRQFCAKSDAFPTENKKIAFISAHFSGHAATWFDDILESEAQLPETAPKLLSSYEEFMKSFKLRFSDPGHKSRAVQQLHQLKQGTLSVMAYAVDFRNLARICDFGEAANIDIFGRGLSNRITRHLIATKMPEKLDE</sequence>
<reference evidence="3" key="1">
    <citation type="submission" date="2017-01" db="EMBL/GenBank/DDBJ databases">
        <authorList>
            <person name="Wang Y."/>
            <person name="White M."/>
            <person name="Kvist S."/>
            <person name="Moncalvo J.-M."/>
        </authorList>
    </citation>
    <scope>NUCLEOTIDE SEQUENCE [LARGE SCALE GENOMIC DNA]</scope>
    <source>
        <strain evidence="3">COL-18-3</strain>
    </source>
</reference>